<reference evidence="1" key="2">
    <citation type="submission" date="2015-03" db="UniProtKB">
        <authorList>
            <consortium name="EnsemblPlants"/>
        </authorList>
    </citation>
    <scope>IDENTIFICATION</scope>
</reference>
<evidence type="ECO:0000313" key="2">
    <source>
        <dbReference type="Proteomes" id="UP000026960"/>
    </source>
</evidence>
<dbReference type="Gramene" id="OBART05G14820.1">
    <property type="protein sequence ID" value="OBART05G14820.1"/>
    <property type="gene ID" value="OBART05G14820"/>
</dbReference>
<protein>
    <submittedName>
        <fullName evidence="1">Uncharacterized protein</fullName>
    </submittedName>
</protein>
<dbReference type="Proteomes" id="UP000026960">
    <property type="component" value="Chromosome 5"/>
</dbReference>
<proteinExistence type="predicted"/>
<dbReference type="AlphaFoldDB" id="A0A0D3G739"/>
<organism evidence="1">
    <name type="scientific">Oryza barthii</name>
    <dbReference type="NCBI Taxonomy" id="65489"/>
    <lineage>
        <taxon>Eukaryota</taxon>
        <taxon>Viridiplantae</taxon>
        <taxon>Streptophyta</taxon>
        <taxon>Embryophyta</taxon>
        <taxon>Tracheophyta</taxon>
        <taxon>Spermatophyta</taxon>
        <taxon>Magnoliopsida</taxon>
        <taxon>Liliopsida</taxon>
        <taxon>Poales</taxon>
        <taxon>Poaceae</taxon>
        <taxon>BOP clade</taxon>
        <taxon>Oryzoideae</taxon>
        <taxon>Oryzeae</taxon>
        <taxon>Oryzinae</taxon>
        <taxon>Oryza</taxon>
    </lineage>
</organism>
<keyword evidence="2" id="KW-1185">Reference proteome</keyword>
<name>A0A0D3G739_9ORYZ</name>
<reference evidence="1" key="1">
    <citation type="journal article" date="2009" name="Rice">
        <title>De Novo Next Generation Sequencing of Plant Genomes.</title>
        <authorList>
            <person name="Rounsley S."/>
            <person name="Marri P.R."/>
            <person name="Yu Y."/>
            <person name="He R."/>
            <person name="Sisneros N."/>
            <person name="Goicoechea J.L."/>
            <person name="Lee S.J."/>
            <person name="Angelova A."/>
            <person name="Kudrna D."/>
            <person name="Luo M."/>
            <person name="Affourtit J."/>
            <person name="Desany B."/>
            <person name="Knight J."/>
            <person name="Niazi F."/>
            <person name="Egholm M."/>
            <person name="Wing R.A."/>
        </authorList>
    </citation>
    <scope>NUCLEOTIDE SEQUENCE [LARGE SCALE GENOMIC DNA]</scope>
    <source>
        <strain evidence="1">cv. IRGC 105608</strain>
    </source>
</reference>
<accession>A0A0D3G739</accession>
<sequence>MHLQQALAPTPVMMVPHHLPTLQTPQTAVAITTTNNNDDDNFLLNLPYPCDTNQAGEHQSITMALPPSKSRLSSCDATHARESSITSQPTFKRWPTSSSNKATKICVTVHQRHYVCACLSISCFSMRIPTDAALTQKIGCCILSILSFLAYSWDNVPLSSCLKLSLGLVVYGDEANIDSNSSCALVKTTSEERTPMVLILQHAMGVLVASVAS</sequence>
<evidence type="ECO:0000313" key="1">
    <source>
        <dbReference type="EnsemblPlants" id="OBART05G14820.1"/>
    </source>
</evidence>
<dbReference type="PaxDb" id="65489-OBART05G14820.1"/>
<dbReference type="HOGENOM" id="CLU_105606_0_0_1"/>
<dbReference type="EnsemblPlants" id="OBART05G14820.1">
    <property type="protein sequence ID" value="OBART05G14820.1"/>
    <property type="gene ID" value="OBART05G14820"/>
</dbReference>